<keyword evidence="2" id="KW-1185">Reference proteome</keyword>
<evidence type="ECO:0000313" key="2">
    <source>
        <dbReference type="Proteomes" id="UP001148838"/>
    </source>
</evidence>
<evidence type="ECO:0000313" key="1">
    <source>
        <dbReference type="EMBL" id="KAJ4430221.1"/>
    </source>
</evidence>
<name>A0ABQ8S8X5_PERAM</name>
<protein>
    <submittedName>
        <fullName evidence="1">Uncharacterized protein</fullName>
    </submittedName>
</protein>
<accession>A0ABQ8S8X5</accession>
<gene>
    <name evidence="1" type="ORF">ANN_22432</name>
</gene>
<dbReference type="Proteomes" id="UP001148838">
    <property type="component" value="Unassembled WGS sequence"/>
</dbReference>
<reference evidence="1 2" key="1">
    <citation type="journal article" date="2022" name="Allergy">
        <title>Genome assembly and annotation of Periplaneta americana reveal a comprehensive cockroach allergen profile.</title>
        <authorList>
            <person name="Wang L."/>
            <person name="Xiong Q."/>
            <person name="Saelim N."/>
            <person name="Wang L."/>
            <person name="Nong W."/>
            <person name="Wan A.T."/>
            <person name="Shi M."/>
            <person name="Liu X."/>
            <person name="Cao Q."/>
            <person name="Hui J.H.L."/>
            <person name="Sookrung N."/>
            <person name="Leung T.F."/>
            <person name="Tungtrongchitr A."/>
            <person name="Tsui S.K.W."/>
        </authorList>
    </citation>
    <scope>NUCLEOTIDE SEQUENCE [LARGE SCALE GENOMIC DNA]</scope>
    <source>
        <strain evidence="1">PWHHKU_190912</strain>
    </source>
</reference>
<dbReference type="EMBL" id="JAJSOF020000033">
    <property type="protein sequence ID" value="KAJ4430221.1"/>
    <property type="molecule type" value="Genomic_DNA"/>
</dbReference>
<comment type="caution">
    <text evidence="1">The sequence shown here is derived from an EMBL/GenBank/DDBJ whole genome shotgun (WGS) entry which is preliminary data.</text>
</comment>
<organism evidence="1 2">
    <name type="scientific">Periplaneta americana</name>
    <name type="common">American cockroach</name>
    <name type="synonym">Blatta americana</name>
    <dbReference type="NCBI Taxonomy" id="6978"/>
    <lineage>
        <taxon>Eukaryota</taxon>
        <taxon>Metazoa</taxon>
        <taxon>Ecdysozoa</taxon>
        <taxon>Arthropoda</taxon>
        <taxon>Hexapoda</taxon>
        <taxon>Insecta</taxon>
        <taxon>Pterygota</taxon>
        <taxon>Neoptera</taxon>
        <taxon>Polyneoptera</taxon>
        <taxon>Dictyoptera</taxon>
        <taxon>Blattodea</taxon>
        <taxon>Blattoidea</taxon>
        <taxon>Blattidae</taxon>
        <taxon>Blattinae</taxon>
        <taxon>Periplaneta</taxon>
    </lineage>
</organism>
<proteinExistence type="predicted"/>
<sequence length="256" mass="29745">MGNYQKWTPTYWIGIVIVRLTAEKEQHRGMRVPKFLERPLQQMKELQVNKFDSVIKTLVEVSSAFNSCRSNSPAEEIVCSRQGKFCVAQYRQRTQTEGTSRKVGRPQLRWLDEVEKDIIAAGVKGWKTNVLDRRTEKHRWGGQGWNPAVEPKKKKKKKKKKEFCSPDEYTSWLFNDAVSTIRLFSVDGISVSEMVFVEIGPRIRHRVPDIRLQFGENLGKNPTSVTFTKLCSLRAMQIGVTSKHQFHEEESFELRR</sequence>